<dbReference type="EMBL" id="PEXX01000016">
    <property type="protein sequence ID" value="PIU10872.1"/>
    <property type="molecule type" value="Genomic_DNA"/>
</dbReference>
<protein>
    <submittedName>
        <fullName evidence="3">Glycosyl transferase family 1</fullName>
    </submittedName>
</protein>
<keyword evidence="1 3" id="KW-0808">Transferase</keyword>
<dbReference type="Pfam" id="PF00534">
    <property type="entry name" value="Glycos_transf_1"/>
    <property type="match status" value="1"/>
</dbReference>
<evidence type="ECO:0000259" key="2">
    <source>
        <dbReference type="Pfam" id="PF00534"/>
    </source>
</evidence>
<evidence type="ECO:0000313" key="3">
    <source>
        <dbReference type="EMBL" id="PIU10872.1"/>
    </source>
</evidence>
<evidence type="ECO:0000256" key="1">
    <source>
        <dbReference type="ARBA" id="ARBA00022679"/>
    </source>
</evidence>
<evidence type="ECO:0000313" key="4">
    <source>
        <dbReference type="Proteomes" id="UP000230586"/>
    </source>
</evidence>
<proteinExistence type="predicted"/>
<dbReference type="GO" id="GO:0004378">
    <property type="term" value="F:GDP-Man:Man(1)GlcNAc(2)-PP-Dol alpha-1,3-mannosyltransferase activity"/>
    <property type="evidence" value="ECO:0007669"/>
    <property type="project" value="InterPro"/>
</dbReference>
<sequence length="360" mass="41826">MKILIIHDYFKFRGGAERLVLIMARALKADILCSFWSDKNSFSRTAIPNKIFTLMEKEPPRTGWRYFRYQCVFYFKTNFIKKYDLVIFSGNNCLSASHNVNKKARKIFYCHSPVRYAYDLKKYYLDKKNAICKPLLYAFIVMARFVYKFGINRMDKIIANSHEVQKRIKRYLNKDSTIIYPPIETDKFRWIDQKDYYLSYGRVDELKRIEIIVEAFIHLPDKKLIVASGGPNLENIKKMAYKHDNIRVLGWVDDQKLKELIGNCIATLYVPVNEDFGMTPLEGMSAGKPCIGVSEGGLKETIIHEKTGLLIPADFKLEDLIAAIKKMDSQTAIAMKINCIAQVQKFSTELFIEKIKILLD</sequence>
<dbReference type="Proteomes" id="UP000230586">
    <property type="component" value="Unassembled WGS sequence"/>
</dbReference>
<dbReference type="InterPro" id="IPR027054">
    <property type="entry name" value="ALG2"/>
</dbReference>
<feature type="domain" description="Glycosyl transferase family 1" evidence="2">
    <location>
        <begin position="187"/>
        <end position="327"/>
    </location>
</feature>
<dbReference type="PANTHER" id="PTHR45918:SF1">
    <property type="entry name" value="ALPHA-1,3_1,6-MANNOSYLTRANSFERASE ALG2"/>
    <property type="match status" value="1"/>
</dbReference>
<reference evidence="4" key="1">
    <citation type="submission" date="2017-09" db="EMBL/GenBank/DDBJ databases">
        <title>Depth-based differentiation of microbial function through sediment-hosted aquifers and enrichment of novel symbionts in the deep terrestrial subsurface.</title>
        <authorList>
            <person name="Probst A.J."/>
            <person name="Ladd B."/>
            <person name="Jarett J.K."/>
            <person name="Geller-Mcgrath D.E."/>
            <person name="Sieber C.M.K."/>
            <person name="Emerson J.B."/>
            <person name="Anantharaman K."/>
            <person name="Thomas B.C."/>
            <person name="Malmstrom R."/>
            <person name="Stieglmeier M."/>
            <person name="Klingl A."/>
            <person name="Woyke T."/>
            <person name="Ryan C.M."/>
            <person name="Banfield J.F."/>
        </authorList>
    </citation>
    <scope>NUCLEOTIDE SEQUENCE [LARGE SCALE GENOMIC DNA]</scope>
</reference>
<name>A0A2M6XTA5_9BACT</name>
<accession>A0A2M6XTA5</accession>
<comment type="caution">
    <text evidence="3">The sequence shown here is derived from an EMBL/GenBank/DDBJ whole genome shotgun (WGS) entry which is preliminary data.</text>
</comment>
<dbReference type="InterPro" id="IPR001296">
    <property type="entry name" value="Glyco_trans_1"/>
</dbReference>
<gene>
    <name evidence="3" type="ORF">COT27_00895</name>
</gene>
<dbReference type="AlphaFoldDB" id="A0A2M6XTA5"/>
<dbReference type="PANTHER" id="PTHR45918">
    <property type="entry name" value="ALPHA-1,3/1,6-MANNOSYLTRANSFERASE ALG2"/>
    <property type="match status" value="1"/>
</dbReference>
<dbReference type="Gene3D" id="3.40.50.2000">
    <property type="entry name" value="Glycogen Phosphorylase B"/>
    <property type="match status" value="2"/>
</dbReference>
<dbReference type="SUPFAM" id="SSF53756">
    <property type="entry name" value="UDP-Glycosyltransferase/glycogen phosphorylase"/>
    <property type="match status" value="1"/>
</dbReference>
<organism evidence="3 4">
    <name type="scientific">Candidatus Kuenenbacteria bacterium CG08_land_8_20_14_0_20_37_23</name>
    <dbReference type="NCBI Taxonomy" id="1974617"/>
    <lineage>
        <taxon>Bacteria</taxon>
        <taxon>Candidatus Kueneniibacteriota</taxon>
    </lineage>
</organism>